<protein>
    <recommendedName>
        <fullName evidence="2">F-box domain-containing protein</fullName>
    </recommendedName>
</protein>
<dbReference type="Pfam" id="PF00646">
    <property type="entry name" value="F-box"/>
    <property type="match status" value="1"/>
</dbReference>
<organism evidence="3 4">
    <name type="scientific">Solanum commersonii</name>
    <name type="common">Commerson's wild potato</name>
    <name type="synonym">Commerson's nightshade</name>
    <dbReference type="NCBI Taxonomy" id="4109"/>
    <lineage>
        <taxon>Eukaryota</taxon>
        <taxon>Viridiplantae</taxon>
        <taxon>Streptophyta</taxon>
        <taxon>Embryophyta</taxon>
        <taxon>Tracheophyta</taxon>
        <taxon>Spermatophyta</taxon>
        <taxon>Magnoliopsida</taxon>
        <taxon>eudicotyledons</taxon>
        <taxon>Gunneridae</taxon>
        <taxon>Pentapetalae</taxon>
        <taxon>asterids</taxon>
        <taxon>lamiids</taxon>
        <taxon>Solanales</taxon>
        <taxon>Solanaceae</taxon>
        <taxon>Solanoideae</taxon>
        <taxon>Solaneae</taxon>
        <taxon>Solanum</taxon>
    </lineage>
</organism>
<reference evidence="3 4" key="1">
    <citation type="submission" date="2020-09" db="EMBL/GenBank/DDBJ databases">
        <title>De no assembly of potato wild relative species, Solanum commersonii.</title>
        <authorList>
            <person name="Cho K."/>
        </authorList>
    </citation>
    <scope>NUCLEOTIDE SEQUENCE [LARGE SCALE GENOMIC DNA]</scope>
    <source>
        <strain evidence="3">LZ3.2</strain>
        <tissue evidence="3">Leaf</tissue>
    </source>
</reference>
<feature type="region of interest" description="Disordered" evidence="1">
    <location>
        <begin position="1"/>
        <end position="21"/>
    </location>
</feature>
<evidence type="ECO:0000313" key="3">
    <source>
        <dbReference type="EMBL" id="KAG5587531.1"/>
    </source>
</evidence>
<dbReference type="PANTHER" id="PTHR31672:SF13">
    <property type="entry name" value="F-BOX PROTEIN CPR30-LIKE"/>
    <property type="match status" value="1"/>
</dbReference>
<feature type="compositionally biased region" description="Basic residues" evidence="1">
    <location>
        <begin position="1"/>
        <end position="16"/>
    </location>
</feature>
<feature type="domain" description="F-box" evidence="2">
    <location>
        <begin position="74"/>
        <end position="119"/>
    </location>
</feature>
<evidence type="ECO:0000259" key="2">
    <source>
        <dbReference type="PROSITE" id="PS50181"/>
    </source>
</evidence>
<name>A0A9J5XGP9_SOLCO</name>
<sequence>MGSKPSHRHKKQRKHLSGNPFSSYSVQDSNFRSVVLRSEIISKILLRLLVKPLLQFKEIHISKINSQFSSATMKNSIPDLPTELVTEILSRLPVKSLLKFRCASKSWFALISSPEFVKIHLSINANNNEYTRHKVMMSERTVYGFRDCSASSLFNNSFNEANDLDYPKQVPCGVYIVGSVNGLICLVSQENELFLWNPSIRKYKKLPNSKTKTTLGYCIGQSYGFGYDEFHDDYNVVVIFARDDFSLEQSSRFVNGKLHWITIIGPKLCMKRSITSIDLADWKWGEIELPCYWKGGRGVVWSLGVLGSNLSVLCDCDETYMLDVWLMKEYGDDQLVYGYLGQICLHLASESEILVVFGTSFTIYNLKGDLLRSLKVINSNNWDGAEIYIESL</sequence>
<dbReference type="EMBL" id="JACXVP010000009">
    <property type="protein sequence ID" value="KAG5587531.1"/>
    <property type="molecule type" value="Genomic_DNA"/>
</dbReference>
<comment type="caution">
    <text evidence="3">The sequence shown here is derived from an EMBL/GenBank/DDBJ whole genome shotgun (WGS) entry which is preliminary data.</text>
</comment>
<proteinExistence type="predicted"/>
<dbReference type="OrthoDB" id="1301508at2759"/>
<dbReference type="SUPFAM" id="SSF81383">
    <property type="entry name" value="F-box domain"/>
    <property type="match status" value="1"/>
</dbReference>
<dbReference type="NCBIfam" id="TIGR01640">
    <property type="entry name" value="F_box_assoc_1"/>
    <property type="match status" value="1"/>
</dbReference>
<dbReference type="InterPro" id="IPR013187">
    <property type="entry name" value="F-box-assoc_dom_typ3"/>
</dbReference>
<dbReference type="InterPro" id="IPR036047">
    <property type="entry name" value="F-box-like_dom_sf"/>
</dbReference>
<keyword evidence="4" id="KW-1185">Reference proteome</keyword>
<feature type="non-terminal residue" evidence="3">
    <location>
        <position position="1"/>
    </location>
</feature>
<dbReference type="InterPro" id="IPR017451">
    <property type="entry name" value="F-box-assoc_interact_dom"/>
</dbReference>
<gene>
    <name evidence="3" type="ORF">H5410_047965</name>
</gene>
<dbReference type="Pfam" id="PF08268">
    <property type="entry name" value="FBA_3"/>
    <property type="match status" value="1"/>
</dbReference>
<dbReference type="InterPro" id="IPR050796">
    <property type="entry name" value="SCF_F-box_component"/>
</dbReference>
<dbReference type="PANTHER" id="PTHR31672">
    <property type="entry name" value="BNACNNG10540D PROTEIN"/>
    <property type="match status" value="1"/>
</dbReference>
<evidence type="ECO:0000313" key="4">
    <source>
        <dbReference type="Proteomes" id="UP000824120"/>
    </source>
</evidence>
<dbReference type="AlphaFoldDB" id="A0A9J5XGP9"/>
<dbReference type="PROSITE" id="PS50181">
    <property type="entry name" value="FBOX"/>
    <property type="match status" value="1"/>
</dbReference>
<dbReference type="InterPro" id="IPR001810">
    <property type="entry name" value="F-box_dom"/>
</dbReference>
<dbReference type="Gene3D" id="1.20.1280.50">
    <property type="match status" value="1"/>
</dbReference>
<dbReference type="CDD" id="cd22157">
    <property type="entry name" value="F-box_AtFBW1-like"/>
    <property type="match status" value="1"/>
</dbReference>
<evidence type="ECO:0000256" key="1">
    <source>
        <dbReference type="SAM" id="MobiDB-lite"/>
    </source>
</evidence>
<dbReference type="SMART" id="SM00256">
    <property type="entry name" value="FBOX"/>
    <property type="match status" value="1"/>
</dbReference>
<accession>A0A9J5XGP9</accession>
<dbReference type="Proteomes" id="UP000824120">
    <property type="component" value="Chromosome 9"/>
</dbReference>